<evidence type="ECO:0000313" key="3">
    <source>
        <dbReference type="Proteomes" id="UP000225706"/>
    </source>
</evidence>
<dbReference type="OrthoDB" id="5953554at2759"/>
<dbReference type="PROSITE" id="PS51257">
    <property type="entry name" value="PROKAR_LIPOPROTEIN"/>
    <property type="match status" value="1"/>
</dbReference>
<protein>
    <submittedName>
        <fullName evidence="2">Uncharacterized protein</fullName>
    </submittedName>
</protein>
<sequence>MKSKVQVKVNFHRGQALPLPSFYACLQSSAPVVLLANMAEWRQFENKQRQKRAAKGKRTAPESVVAKDEIIVQRMSSQVTGKQQKYTRTGPREFVPFEFDEITFDNKVEACQKHFAPQIDKDMVCNILTDGEVSNDQGEEEHRQQTHKTKKTRCDDNPRKKAVSETSPKKVCSRKFYPKSLFIQDMLKLGKVISKKSSTVIRIFKFDFQHMQWSNVPVETPFASGGFRRAFKATTITEGLKEVIGVIKKYFESVSEIMKAIQETEESHTKKSVQMQYLAHNFASQLKEQIEKEHPIEFGPTFEYKKGAGYTLYDPEIASLDLLTDDGTQYNLLEVKHVEK</sequence>
<organism evidence="2 3">
    <name type="scientific">Stylophora pistillata</name>
    <name type="common">Smooth cauliflower coral</name>
    <dbReference type="NCBI Taxonomy" id="50429"/>
    <lineage>
        <taxon>Eukaryota</taxon>
        <taxon>Metazoa</taxon>
        <taxon>Cnidaria</taxon>
        <taxon>Anthozoa</taxon>
        <taxon>Hexacorallia</taxon>
        <taxon>Scleractinia</taxon>
        <taxon>Astrocoeniina</taxon>
        <taxon>Pocilloporidae</taxon>
        <taxon>Stylophora</taxon>
    </lineage>
</organism>
<comment type="caution">
    <text evidence="2">The sequence shown here is derived from an EMBL/GenBank/DDBJ whole genome shotgun (WGS) entry which is preliminary data.</text>
</comment>
<gene>
    <name evidence="2" type="ORF">AWC38_SpisGene17389</name>
</gene>
<dbReference type="Proteomes" id="UP000225706">
    <property type="component" value="Unassembled WGS sequence"/>
</dbReference>
<name>A0A2B4RN64_STYPI</name>
<feature type="region of interest" description="Disordered" evidence="1">
    <location>
        <begin position="134"/>
        <end position="167"/>
    </location>
</feature>
<keyword evidence="3" id="KW-1185">Reference proteome</keyword>
<evidence type="ECO:0000256" key="1">
    <source>
        <dbReference type="SAM" id="MobiDB-lite"/>
    </source>
</evidence>
<evidence type="ECO:0000313" key="2">
    <source>
        <dbReference type="EMBL" id="PFX18239.1"/>
    </source>
</evidence>
<dbReference type="EMBL" id="LSMT01000422">
    <property type="protein sequence ID" value="PFX18239.1"/>
    <property type="molecule type" value="Genomic_DNA"/>
</dbReference>
<reference evidence="3" key="1">
    <citation type="journal article" date="2017" name="bioRxiv">
        <title>Comparative analysis of the genomes of Stylophora pistillata and Acropora digitifera provides evidence for extensive differences between species of corals.</title>
        <authorList>
            <person name="Voolstra C.R."/>
            <person name="Li Y."/>
            <person name="Liew Y.J."/>
            <person name="Baumgarten S."/>
            <person name="Zoccola D."/>
            <person name="Flot J.-F."/>
            <person name="Tambutte S."/>
            <person name="Allemand D."/>
            <person name="Aranda M."/>
        </authorList>
    </citation>
    <scope>NUCLEOTIDE SEQUENCE [LARGE SCALE GENOMIC DNA]</scope>
</reference>
<dbReference type="Gene3D" id="3.30.200.20">
    <property type="entry name" value="Phosphorylase Kinase, domain 1"/>
    <property type="match status" value="1"/>
</dbReference>
<dbReference type="AlphaFoldDB" id="A0A2B4RN64"/>
<accession>A0A2B4RN64</accession>
<proteinExistence type="predicted"/>
<feature type="compositionally biased region" description="Basic and acidic residues" evidence="1">
    <location>
        <begin position="152"/>
        <end position="163"/>
    </location>
</feature>